<evidence type="ECO:0000313" key="2">
    <source>
        <dbReference type="EMBL" id="PSH54541.1"/>
    </source>
</evidence>
<protein>
    <recommendedName>
        <fullName evidence="4">Outer membrane beta-barrel protein</fullName>
    </recommendedName>
</protein>
<evidence type="ECO:0008006" key="4">
    <source>
        <dbReference type="Google" id="ProtNLM"/>
    </source>
</evidence>
<evidence type="ECO:0000313" key="3">
    <source>
        <dbReference type="Proteomes" id="UP000241444"/>
    </source>
</evidence>
<gene>
    <name evidence="2" type="ORF">CU102_29155</name>
</gene>
<dbReference type="Proteomes" id="UP000241444">
    <property type="component" value="Unassembled WGS sequence"/>
</dbReference>
<dbReference type="OrthoDB" id="7398962at2"/>
<dbReference type="AlphaFoldDB" id="A0A2P7AK10"/>
<comment type="caution">
    <text evidence="2">The sequence shown here is derived from an EMBL/GenBank/DDBJ whole genome shotgun (WGS) entry which is preliminary data.</text>
</comment>
<name>A0A2P7AK10_9HYPH</name>
<feature type="compositionally biased region" description="Low complexity" evidence="1">
    <location>
        <begin position="73"/>
        <end position="84"/>
    </location>
</feature>
<proteinExistence type="predicted"/>
<dbReference type="Pfam" id="PF10082">
    <property type="entry name" value="BBP2_2"/>
    <property type="match status" value="1"/>
</dbReference>
<keyword evidence="3" id="KW-1185">Reference proteome</keyword>
<evidence type="ECO:0000256" key="1">
    <source>
        <dbReference type="SAM" id="MobiDB-lite"/>
    </source>
</evidence>
<organism evidence="2 3">
    <name type="scientific">Phyllobacterium brassicacearum</name>
    <dbReference type="NCBI Taxonomy" id="314235"/>
    <lineage>
        <taxon>Bacteria</taxon>
        <taxon>Pseudomonadati</taxon>
        <taxon>Pseudomonadota</taxon>
        <taxon>Alphaproteobacteria</taxon>
        <taxon>Hyphomicrobiales</taxon>
        <taxon>Phyllobacteriaceae</taxon>
        <taxon>Phyllobacterium</taxon>
    </lineage>
</organism>
<dbReference type="InterPro" id="IPR018759">
    <property type="entry name" value="BBP2_2"/>
</dbReference>
<reference evidence="3" key="1">
    <citation type="submission" date="2017-11" db="EMBL/GenBank/DDBJ databases">
        <authorList>
            <person name="Kuznetsova I."/>
            <person name="Sazanova A."/>
            <person name="Chirak E."/>
            <person name="Safronova V."/>
            <person name="Willems A."/>
        </authorList>
    </citation>
    <scope>NUCLEOTIDE SEQUENCE [LARGE SCALE GENOMIC DNA]</scope>
    <source>
        <strain evidence="3">STM 196</strain>
    </source>
</reference>
<sequence>MPQCSNRLAHLLIHPWQPRYEAPPRGSFRTAINICLITGLLASTVLASSASAQETPPLRGAVQENVLQAQNTTNANQTNGANNNPARQTDSGIPARPYEPVSPGALPQDDDSSNLGLLGVPIDDDSPPSGPADNSGGLNAESAAPAAGTVPVPAQRPGAVRRAGVEDRLDEEQTGSISNPPIEQNREANPPAAAAERDNLPVPAIERRTIRPDPEPFAPLGIRAGTVTLRPSLSTGLRATTNADGSSDGSSAVLSETRLRARATTDWSRHSAFLDFDGTYDKTISGEEYSAPDAGLRGGFQLDLGERTTVKGEAGYRIRQEDPSAPTTIVGTSNRPLVQELDGSLGVRHEFGKFFADVKGNVDHTTYGNAEFSDGSTVSQGDRDNTFASIALRGGFEMSPAIKPFVEVELGKLMYDEAVDVNGFRRSGPLLGLRGGVELDIAEKLSGELAIGYLRQDIDDPRLAAIDGLSVDGALKWSPQRGTDVTLGLLTRVEGATAPDDSGSIFYEGTLGIKRQVRSNLDVHATLIGSLRDNTDGSGWDKGFGAEIGTTYWFNRFVGLDVSARHEFTHSEVDTRQTEETSIFMGVTLQR</sequence>
<feature type="region of interest" description="Disordered" evidence="1">
    <location>
        <begin position="73"/>
        <end position="200"/>
    </location>
</feature>
<accession>A0A2P7AK10</accession>
<feature type="compositionally biased region" description="Low complexity" evidence="1">
    <location>
        <begin position="143"/>
        <end position="153"/>
    </location>
</feature>
<dbReference type="EMBL" id="PGGO01000087">
    <property type="protein sequence ID" value="PSH54541.1"/>
    <property type="molecule type" value="Genomic_DNA"/>
</dbReference>